<dbReference type="RefSeq" id="WP_013382982.1">
    <property type="nucleotide sequence ID" value="NC_017384.1"/>
</dbReference>
<comment type="caution">
    <text evidence="1">Lacks conserved residue(s) required for the propagation of feature annotation.</text>
</comment>
<dbReference type="Pfam" id="PF04445">
    <property type="entry name" value="SAM_MT"/>
    <property type="match status" value="1"/>
</dbReference>
<comment type="catalytic activity">
    <reaction evidence="1">
        <text>guanosine(1516) in 16S rRNA + S-adenosyl-L-methionine = N(2)-methylguanosine(1516) in 16S rRNA + S-adenosyl-L-homocysteine + H(+)</text>
        <dbReference type="Rhea" id="RHEA:43220"/>
        <dbReference type="Rhea" id="RHEA-COMP:10412"/>
        <dbReference type="Rhea" id="RHEA-COMP:10413"/>
        <dbReference type="ChEBI" id="CHEBI:15378"/>
        <dbReference type="ChEBI" id="CHEBI:57856"/>
        <dbReference type="ChEBI" id="CHEBI:59789"/>
        <dbReference type="ChEBI" id="CHEBI:74269"/>
        <dbReference type="ChEBI" id="CHEBI:74481"/>
        <dbReference type="EC" id="2.1.1.242"/>
    </reaction>
</comment>
<evidence type="ECO:0000313" key="2">
    <source>
        <dbReference type="EMBL" id="AEM41382.1"/>
    </source>
</evidence>
<accession>F9Y9P4</accession>
<dbReference type="eggNOG" id="COG0500">
    <property type="taxonomic scope" value="Bacteria"/>
</dbReference>
<dbReference type="EMBL" id="CP002018">
    <property type="protein sequence ID" value="AEM41382.1"/>
    <property type="molecule type" value="Genomic_DNA"/>
</dbReference>
<evidence type="ECO:0000313" key="3">
    <source>
        <dbReference type="Proteomes" id="UP000000692"/>
    </source>
</evidence>
<keyword evidence="1" id="KW-0949">S-adenosyl-L-methionine</keyword>
<dbReference type="PANTHER" id="PTHR36112">
    <property type="entry name" value="RIBOSOMAL RNA SMALL SUBUNIT METHYLTRANSFERASE J"/>
    <property type="match status" value="1"/>
</dbReference>
<keyword evidence="1" id="KW-0963">Cytoplasm</keyword>
<evidence type="ECO:0000256" key="1">
    <source>
        <dbReference type="HAMAP-Rule" id="MF_01523"/>
    </source>
</evidence>
<protein>
    <recommendedName>
        <fullName evidence="1">Ribosomal RNA small subunit methyltransferase J</fullName>
        <ecNumber evidence="1">2.1.1.242</ecNumber>
    </recommendedName>
    <alternativeName>
        <fullName evidence="1">16S rRNA m2G1516 methyltransferase</fullName>
    </alternativeName>
    <alternativeName>
        <fullName evidence="1">rRNA (guanine-N(2)-)-methyltransferase</fullName>
    </alternativeName>
</protein>
<dbReference type="AlphaFoldDB" id="F9Y9P4"/>
<dbReference type="SUPFAM" id="SSF53335">
    <property type="entry name" value="S-adenosyl-L-methionine-dependent methyltransferases"/>
    <property type="match status" value="1"/>
</dbReference>
<dbReference type="GO" id="GO:0005737">
    <property type="term" value="C:cytoplasm"/>
    <property type="evidence" value="ECO:0007669"/>
    <property type="project" value="UniProtKB-SubCell"/>
</dbReference>
<dbReference type="Gene3D" id="3.40.50.150">
    <property type="entry name" value="Vaccinia Virus protein VP39"/>
    <property type="match status" value="1"/>
</dbReference>
<dbReference type="OrthoDB" id="3191794at2"/>
<comment type="function">
    <text evidence="1">Specifically methylates the guanosine in position 1516 of 16S rRNA.</text>
</comment>
<feature type="binding site" evidence="1">
    <location>
        <begin position="50"/>
        <end position="51"/>
    </location>
    <ligand>
        <name>S-adenosyl-L-methionine</name>
        <dbReference type="ChEBI" id="CHEBI:59789"/>
    </ligand>
</feature>
<dbReference type="CDD" id="cd02440">
    <property type="entry name" value="AdoMet_MTases"/>
    <property type="match status" value="1"/>
</dbReference>
<feature type="binding site" evidence="1">
    <location>
        <position position="118"/>
    </location>
    <ligand>
        <name>S-adenosyl-L-methionine</name>
        <dbReference type="ChEBI" id="CHEBI:59789"/>
    </ligand>
</feature>
<reference evidence="2 3" key="1">
    <citation type="journal article" date="2011" name="J. Bacteriol.">
        <title>Complete genome sequence of the industrial strain Ketogulonicigenium vulgare WSH-001.</title>
        <authorList>
            <person name="Liu L."/>
            <person name="Li Y."/>
            <person name="Zhang J."/>
            <person name="Zhou Z."/>
            <person name="Liu J."/>
            <person name="Li X."/>
            <person name="Zhou J."/>
            <person name="Du G."/>
            <person name="Wang L."/>
            <person name="Chen J."/>
        </authorList>
    </citation>
    <scope>NUCLEOTIDE SEQUENCE [LARGE SCALE GENOMIC DNA]</scope>
    <source>
        <strain evidence="2 3">WSH-001</strain>
    </source>
</reference>
<sequence length="201" mass="21752">MNALRVDFVTGAVAYRLRSGGGKSQPIARALGFRAGQDMNVVDATAGLGRDSFLFASLGANVTMIERSAQMYALLRAGMDEARAAGPEFADIINRMTLLHGDAMQLLPGLSPDVIFVDPMHPPRRSSALVKLELRQVREIVGFDEDAADLMRVALAHAKKRVVLKWPRKGDAMAGIPAPSHQILGKSTRYDVFITKRGPGV</sequence>
<keyword evidence="1" id="KW-0489">Methyltransferase</keyword>
<comment type="similarity">
    <text evidence="1">Belongs to the methyltransferase superfamily. RsmJ family.</text>
</comment>
<dbReference type="HAMAP" id="MF_01523">
    <property type="entry name" value="16SrRNA_methyltr_J"/>
    <property type="match status" value="1"/>
</dbReference>
<keyword evidence="1" id="KW-0808">Transferase</keyword>
<dbReference type="GO" id="GO:0008990">
    <property type="term" value="F:rRNA (guanine-N2-)-methyltransferase activity"/>
    <property type="evidence" value="ECO:0007669"/>
    <property type="project" value="UniProtKB-UniRule"/>
</dbReference>
<keyword evidence="1" id="KW-0698">rRNA processing</keyword>
<gene>
    <name evidence="1" type="primary">rsmJ</name>
    <name evidence="2" type="ordered locus">KVU_1543</name>
</gene>
<dbReference type="KEGG" id="kvl:KVU_1543"/>
<feature type="binding site" evidence="1">
    <location>
        <begin position="66"/>
        <end position="67"/>
    </location>
    <ligand>
        <name>S-adenosyl-L-methionine</name>
        <dbReference type="ChEBI" id="CHEBI:59789"/>
    </ligand>
</feature>
<keyword evidence="3" id="KW-1185">Reference proteome</keyword>
<dbReference type="Proteomes" id="UP000000692">
    <property type="component" value="Chromosome"/>
</dbReference>
<dbReference type="PATRIC" id="fig|759362.5.peg.1599"/>
<dbReference type="PANTHER" id="PTHR36112:SF1">
    <property type="entry name" value="RIBOSOMAL RNA SMALL SUBUNIT METHYLTRANSFERASE J"/>
    <property type="match status" value="1"/>
</dbReference>
<comment type="subcellular location">
    <subcellularLocation>
        <location evidence="1">Cytoplasm</location>
    </subcellularLocation>
</comment>
<dbReference type="InterPro" id="IPR029063">
    <property type="entry name" value="SAM-dependent_MTases_sf"/>
</dbReference>
<dbReference type="InterPro" id="IPR007536">
    <property type="entry name" value="16SrRNA_methylTrfase_J"/>
</dbReference>
<organism evidence="2 3">
    <name type="scientific">Ketogulonicigenium vulgare (strain WSH-001)</name>
    <dbReference type="NCBI Taxonomy" id="759362"/>
    <lineage>
        <taxon>Bacteria</taxon>
        <taxon>Pseudomonadati</taxon>
        <taxon>Pseudomonadota</taxon>
        <taxon>Alphaproteobacteria</taxon>
        <taxon>Rhodobacterales</taxon>
        <taxon>Roseobacteraceae</taxon>
        <taxon>Ketogulonicigenium</taxon>
    </lineage>
</organism>
<proteinExistence type="inferred from homology"/>
<dbReference type="HOGENOM" id="CLU_076324_0_0_5"/>
<name>F9Y9P4_KETVW</name>
<dbReference type="EC" id="2.1.1.242" evidence="1"/>